<dbReference type="EMBL" id="CAJNYV010004012">
    <property type="protein sequence ID" value="CAF3634126.1"/>
    <property type="molecule type" value="Genomic_DNA"/>
</dbReference>
<sequence>MSHSNVTQGMTHADANSEGKPYHEHGDKKAQKEDHPHVQSEKHDAPPSDDKYSTQHHGHDNQYHKDIKGSTGSSTSHPGDHKINHQ</sequence>
<evidence type="ECO:0000313" key="2">
    <source>
        <dbReference type="EMBL" id="CAF3291204.1"/>
    </source>
</evidence>
<evidence type="ECO:0000256" key="1">
    <source>
        <dbReference type="SAM" id="MobiDB-lite"/>
    </source>
</evidence>
<feature type="compositionally biased region" description="Basic and acidic residues" evidence="1">
    <location>
        <begin position="15"/>
        <end position="68"/>
    </location>
</feature>
<evidence type="ECO:0000313" key="4">
    <source>
        <dbReference type="EMBL" id="CAF3634126.1"/>
    </source>
</evidence>
<dbReference type="EMBL" id="CAJNYD010003428">
    <property type="protein sequence ID" value="CAF3508068.1"/>
    <property type="molecule type" value="Genomic_DNA"/>
</dbReference>
<comment type="caution">
    <text evidence="2">The sequence shown here is derived from an EMBL/GenBank/DDBJ whole genome shotgun (WGS) entry which is preliminary data.</text>
</comment>
<evidence type="ECO:0000313" key="5">
    <source>
        <dbReference type="Proteomes" id="UP000663825"/>
    </source>
</evidence>
<feature type="compositionally biased region" description="Polar residues" evidence="1">
    <location>
        <begin position="1"/>
        <end position="10"/>
    </location>
</feature>
<proteinExistence type="predicted"/>
<organism evidence="2 5">
    <name type="scientific">Rotaria socialis</name>
    <dbReference type="NCBI Taxonomy" id="392032"/>
    <lineage>
        <taxon>Eukaryota</taxon>
        <taxon>Metazoa</taxon>
        <taxon>Spiralia</taxon>
        <taxon>Gnathifera</taxon>
        <taxon>Rotifera</taxon>
        <taxon>Eurotatoria</taxon>
        <taxon>Bdelloidea</taxon>
        <taxon>Philodinida</taxon>
        <taxon>Philodinidae</taxon>
        <taxon>Rotaria</taxon>
    </lineage>
</organism>
<dbReference type="OrthoDB" id="10037433at2759"/>
<dbReference type="Proteomes" id="UP000663833">
    <property type="component" value="Unassembled WGS sequence"/>
</dbReference>
<dbReference type="AlphaFoldDB" id="A0A817SHX6"/>
<accession>A0A817SHX6</accession>
<reference evidence="2" key="1">
    <citation type="submission" date="2021-02" db="EMBL/GenBank/DDBJ databases">
        <authorList>
            <person name="Nowell W R."/>
        </authorList>
    </citation>
    <scope>NUCLEOTIDE SEQUENCE</scope>
</reference>
<dbReference type="EMBL" id="CAJNXB010003011">
    <property type="protein sequence ID" value="CAF3291204.1"/>
    <property type="molecule type" value="Genomic_DNA"/>
</dbReference>
<feature type="region of interest" description="Disordered" evidence="1">
    <location>
        <begin position="1"/>
        <end position="86"/>
    </location>
</feature>
<gene>
    <name evidence="4" type="ORF">KIK155_LOCUS22566</name>
    <name evidence="3" type="ORF">LUA448_LOCUS25703</name>
    <name evidence="2" type="ORF">TIS948_LOCUS17553</name>
</gene>
<evidence type="ECO:0000313" key="3">
    <source>
        <dbReference type="EMBL" id="CAF3508068.1"/>
    </source>
</evidence>
<dbReference type="Proteomes" id="UP000663865">
    <property type="component" value="Unassembled WGS sequence"/>
</dbReference>
<dbReference type="Proteomes" id="UP000663825">
    <property type="component" value="Unassembled WGS sequence"/>
</dbReference>
<name>A0A817SHX6_9BILA</name>
<protein>
    <submittedName>
        <fullName evidence="2">Uncharacterized protein</fullName>
    </submittedName>
</protein>